<feature type="coiled-coil region" evidence="2">
    <location>
        <begin position="43"/>
        <end position="70"/>
    </location>
</feature>
<sequence>MSIGKIIYYHRKKQHKTQEQLCQGICSVTHLSKIENNFKEANIKTLQMLCERLEISIEEENKKTQLLKRKLELFYDAMERLFKDKAATLYTELLEHKEYVQCTEMIYVYELYMLRYLLLLNRFSEFEEVSSKMKKDVTKYSSYEAYVWDFLQAIYYGLTQQYVQSLEILNRLEEKAEQYSGKITDYYYYRAATHGHLFQYSLSLHYAYKSLRVLQDTNNTLRIVHVKIIIAVNLIYIGKFERADQMLVLVLSDAELLGDTDMKAIALHNLGFLYHRKGNFQKMLEYFSKSLELKQKYTYDYYLTVSSMAEALIEFNQQEKAAALLKQELDSFQDCQSPRYLDLKILYLEALGNKKTLVQYLIKHGIPLVELQRDFRRAIKYFEMITAYYKEKNDHSSAIHYLQESNQFLKKLLFSIESPVALENLELKLEDN</sequence>
<evidence type="ECO:0000256" key="1">
    <source>
        <dbReference type="PROSITE-ProRule" id="PRU00339"/>
    </source>
</evidence>
<dbReference type="EMBL" id="LGUF01000007">
    <property type="protein sequence ID" value="KON88076.1"/>
    <property type="molecule type" value="Genomic_DNA"/>
</dbReference>
<dbReference type="PROSITE" id="PS50943">
    <property type="entry name" value="HTH_CROC1"/>
    <property type="match status" value="1"/>
</dbReference>
<accession>A0A0M0GF66</accession>
<dbReference type="SMART" id="SM00530">
    <property type="entry name" value="HTH_XRE"/>
    <property type="match status" value="1"/>
</dbReference>
<dbReference type="InterPro" id="IPR019734">
    <property type="entry name" value="TPR_rpt"/>
</dbReference>
<dbReference type="InterPro" id="IPR011990">
    <property type="entry name" value="TPR-like_helical_dom_sf"/>
</dbReference>
<dbReference type="RefSeq" id="WP_053435446.1">
    <property type="nucleotide sequence ID" value="NZ_LGUF01000007.1"/>
</dbReference>
<feature type="domain" description="HTH cro/C1-type" evidence="3">
    <location>
        <begin position="7"/>
        <end position="60"/>
    </location>
</feature>
<evidence type="ECO:0000259" key="3">
    <source>
        <dbReference type="PROSITE" id="PS50943"/>
    </source>
</evidence>
<evidence type="ECO:0000313" key="5">
    <source>
        <dbReference type="Proteomes" id="UP000037109"/>
    </source>
</evidence>
<dbReference type="STRING" id="1459.AF332_15495"/>
<feature type="repeat" description="TPR" evidence="1">
    <location>
        <begin position="264"/>
        <end position="297"/>
    </location>
</feature>
<dbReference type="PROSITE" id="PS50005">
    <property type="entry name" value="TPR"/>
    <property type="match status" value="1"/>
</dbReference>
<dbReference type="OrthoDB" id="252257at2"/>
<dbReference type="SUPFAM" id="SSF48452">
    <property type="entry name" value="TPR-like"/>
    <property type="match status" value="1"/>
</dbReference>
<dbReference type="PATRIC" id="fig|1459.3.peg.3360"/>
<comment type="caution">
    <text evidence="4">The sequence shown here is derived from an EMBL/GenBank/DDBJ whole genome shotgun (WGS) entry which is preliminary data.</text>
</comment>
<dbReference type="AlphaFoldDB" id="A0A0M0GF66"/>
<gene>
    <name evidence="4" type="ORF">AF332_15495</name>
</gene>
<evidence type="ECO:0000313" key="4">
    <source>
        <dbReference type="EMBL" id="KON88076.1"/>
    </source>
</evidence>
<proteinExistence type="predicted"/>
<dbReference type="Pfam" id="PF13424">
    <property type="entry name" value="TPR_12"/>
    <property type="match status" value="1"/>
</dbReference>
<keyword evidence="2" id="KW-0175">Coiled coil</keyword>
<dbReference type="SUPFAM" id="SSF47413">
    <property type="entry name" value="lambda repressor-like DNA-binding domains"/>
    <property type="match status" value="1"/>
</dbReference>
<dbReference type="CDD" id="cd00093">
    <property type="entry name" value="HTH_XRE"/>
    <property type="match status" value="1"/>
</dbReference>
<dbReference type="Gene3D" id="1.25.40.10">
    <property type="entry name" value="Tetratricopeptide repeat domain"/>
    <property type="match status" value="1"/>
</dbReference>
<dbReference type="Pfam" id="PF01381">
    <property type="entry name" value="HTH_3"/>
    <property type="match status" value="1"/>
</dbReference>
<dbReference type="InterPro" id="IPR010982">
    <property type="entry name" value="Lambda_DNA-bd_dom_sf"/>
</dbReference>
<dbReference type="InterPro" id="IPR001387">
    <property type="entry name" value="Cro/C1-type_HTH"/>
</dbReference>
<evidence type="ECO:0000256" key="2">
    <source>
        <dbReference type="SAM" id="Coils"/>
    </source>
</evidence>
<name>A0A0M0GF66_SPOGL</name>
<protein>
    <recommendedName>
        <fullName evidence="3">HTH cro/C1-type domain-containing protein</fullName>
    </recommendedName>
</protein>
<reference evidence="5" key="1">
    <citation type="submission" date="2015-07" db="EMBL/GenBank/DDBJ databases">
        <title>Fjat-10036 dsm4.</title>
        <authorList>
            <person name="Liu B."/>
            <person name="Wang J."/>
            <person name="Zhu Y."/>
            <person name="Liu G."/>
            <person name="Chen Q."/>
            <person name="Chen Z."/>
            <person name="Lan J."/>
            <person name="Che J."/>
            <person name="Ge C."/>
            <person name="Shi H."/>
            <person name="Pan Z."/>
            <person name="Liu X."/>
        </authorList>
    </citation>
    <scope>NUCLEOTIDE SEQUENCE [LARGE SCALE GENOMIC DNA]</scope>
    <source>
        <strain evidence="5">DSM 4</strain>
    </source>
</reference>
<dbReference type="Proteomes" id="UP000037109">
    <property type="component" value="Unassembled WGS sequence"/>
</dbReference>
<keyword evidence="5" id="KW-1185">Reference proteome</keyword>
<dbReference type="Gene3D" id="1.10.260.40">
    <property type="entry name" value="lambda repressor-like DNA-binding domains"/>
    <property type="match status" value="1"/>
</dbReference>
<keyword evidence="1" id="KW-0802">TPR repeat</keyword>
<organism evidence="4 5">
    <name type="scientific">Sporosarcina globispora</name>
    <name type="common">Bacillus globisporus</name>
    <dbReference type="NCBI Taxonomy" id="1459"/>
    <lineage>
        <taxon>Bacteria</taxon>
        <taxon>Bacillati</taxon>
        <taxon>Bacillota</taxon>
        <taxon>Bacilli</taxon>
        <taxon>Bacillales</taxon>
        <taxon>Caryophanaceae</taxon>
        <taxon>Sporosarcina</taxon>
    </lineage>
</organism>
<dbReference type="GO" id="GO:0003677">
    <property type="term" value="F:DNA binding"/>
    <property type="evidence" value="ECO:0007669"/>
    <property type="project" value="InterPro"/>
</dbReference>
<dbReference type="Gene3D" id="1.25.40.1000">
    <property type="match status" value="1"/>
</dbReference>
<dbReference type="SMART" id="SM00028">
    <property type="entry name" value="TPR"/>
    <property type="match status" value="2"/>
</dbReference>